<evidence type="ECO:0000313" key="5">
    <source>
        <dbReference type="Proteomes" id="UP000256661"/>
    </source>
</evidence>
<dbReference type="GO" id="GO:0004497">
    <property type="term" value="F:monooxygenase activity"/>
    <property type="evidence" value="ECO:0007669"/>
    <property type="project" value="UniProtKB-KW"/>
</dbReference>
<reference evidence="4 5" key="1">
    <citation type="submission" date="2018-08" db="EMBL/GenBank/DDBJ databases">
        <title>Sequencing the genomes of 1000 actinobacteria strains.</title>
        <authorList>
            <person name="Klenk H.-P."/>
        </authorList>
    </citation>
    <scope>NUCLEOTIDE SEQUENCE [LARGE SCALE GENOMIC DNA]</scope>
    <source>
        <strain evidence="4 5">DSM 43927</strain>
    </source>
</reference>
<accession>A0A3D9SKM7</accession>
<proteinExistence type="predicted"/>
<dbReference type="InterPro" id="IPR037069">
    <property type="entry name" value="AcylCoA_DH/ox_N_sf"/>
</dbReference>
<keyword evidence="5" id="KW-1185">Reference proteome</keyword>
<keyword evidence="1" id="KW-0560">Oxidoreductase</keyword>
<name>A0A3D9SKM7_9ACTN</name>
<dbReference type="Pfam" id="PF02771">
    <property type="entry name" value="Acyl-CoA_dh_N"/>
    <property type="match status" value="1"/>
</dbReference>
<dbReference type="GO" id="GO:0050660">
    <property type="term" value="F:flavin adenine dinucleotide binding"/>
    <property type="evidence" value="ECO:0007669"/>
    <property type="project" value="InterPro"/>
</dbReference>
<organism evidence="4 5">
    <name type="scientific">Thermomonospora umbrina</name>
    <dbReference type="NCBI Taxonomy" id="111806"/>
    <lineage>
        <taxon>Bacteria</taxon>
        <taxon>Bacillati</taxon>
        <taxon>Actinomycetota</taxon>
        <taxon>Actinomycetes</taxon>
        <taxon>Streptosporangiales</taxon>
        <taxon>Thermomonosporaceae</taxon>
        <taxon>Thermomonospora</taxon>
    </lineage>
</organism>
<dbReference type="InterPro" id="IPR009100">
    <property type="entry name" value="AcylCoA_DH/oxidase_NM_dom_sf"/>
</dbReference>
<dbReference type="SUPFAM" id="SSF47203">
    <property type="entry name" value="Acyl-CoA dehydrogenase C-terminal domain-like"/>
    <property type="match status" value="1"/>
</dbReference>
<evidence type="ECO:0000313" key="4">
    <source>
        <dbReference type="EMBL" id="REE96257.1"/>
    </source>
</evidence>
<evidence type="ECO:0000259" key="2">
    <source>
        <dbReference type="Pfam" id="PF02771"/>
    </source>
</evidence>
<dbReference type="Gene3D" id="1.10.540.10">
    <property type="entry name" value="Acyl-CoA dehydrogenase/oxidase, N-terminal domain"/>
    <property type="match status" value="1"/>
</dbReference>
<dbReference type="InterPro" id="IPR013107">
    <property type="entry name" value="Acyl-CoA_DH_C"/>
</dbReference>
<dbReference type="PIRSF" id="PIRSF016578">
    <property type="entry name" value="HsaA"/>
    <property type="match status" value="1"/>
</dbReference>
<protein>
    <submittedName>
        <fullName evidence="4">Two-component flavin-dependent monooxygenase</fullName>
    </submittedName>
</protein>
<dbReference type="InterPro" id="IPR013786">
    <property type="entry name" value="AcylCoA_DH/ox_N"/>
</dbReference>
<dbReference type="InterPro" id="IPR046373">
    <property type="entry name" value="Acyl-CoA_Oxase/DH_mid-dom_sf"/>
</dbReference>
<keyword evidence="4" id="KW-0503">Monooxygenase</keyword>
<dbReference type="GO" id="GO:0003995">
    <property type="term" value="F:acyl-CoA dehydrogenase activity"/>
    <property type="evidence" value="ECO:0007669"/>
    <property type="project" value="TreeGrafter"/>
</dbReference>
<dbReference type="Pfam" id="PF08028">
    <property type="entry name" value="Acyl-CoA_dh_2"/>
    <property type="match status" value="1"/>
</dbReference>
<dbReference type="Proteomes" id="UP000256661">
    <property type="component" value="Unassembled WGS sequence"/>
</dbReference>
<comment type="caution">
    <text evidence="4">The sequence shown here is derived from an EMBL/GenBank/DDBJ whole genome shotgun (WGS) entry which is preliminary data.</text>
</comment>
<dbReference type="InterPro" id="IPR036250">
    <property type="entry name" value="AcylCo_DH-like_C"/>
</dbReference>
<dbReference type="SUPFAM" id="SSF56645">
    <property type="entry name" value="Acyl-CoA dehydrogenase NM domain-like"/>
    <property type="match status" value="1"/>
</dbReference>
<dbReference type="EMBL" id="QTTT01000001">
    <property type="protein sequence ID" value="REE96257.1"/>
    <property type="molecule type" value="Genomic_DNA"/>
</dbReference>
<dbReference type="PANTHER" id="PTHR43884:SF12">
    <property type="entry name" value="ISOVALERYL-COA DEHYDROGENASE, MITOCHONDRIAL-RELATED"/>
    <property type="match status" value="1"/>
</dbReference>
<evidence type="ECO:0000259" key="3">
    <source>
        <dbReference type="Pfam" id="PF08028"/>
    </source>
</evidence>
<dbReference type="AlphaFoldDB" id="A0A3D9SKM7"/>
<dbReference type="Gene3D" id="2.40.110.10">
    <property type="entry name" value="Butyryl-CoA Dehydrogenase, subunit A, domain 2"/>
    <property type="match status" value="1"/>
</dbReference>
<sequence>MAERAAAHALQAERDGRLSPQVFEAIRDAGFARHFVPARWGGAEGGFDAFLTAVAEVGREDPSAAWCAAIASALGRYAAFLPEDGQRAVWEAGPDALVVGALVPGGEATAASGGWVLRGRWPYVSGIHASDRALLAARVPAEGGGEEVRFLLVPRSSYRIEETWRTVGMRGTGSDTLVLEETFVPREHSFVNDDLLSGREPGTAPGCFTVPLRNVGGLTFAGPVLGAARGALEAWSRSAKRRRSGSGGALDLVLARSAAETDAAELLLSRVARDADRGGLQDEWDGARGQRDQAVAVDLLVGAVNRLMRTGGTGALHRDEDLQRFWRDANAGAAHAVLQWEPAARRFAAASLARSEAASPPARP</sequence>
<dbReference type="PANTHER" id="PTHR43884">
    <property type="entry name" value="ACYL-COA DEHYDROGENASE"/>
    <property type="match status" value="1"/>
</dbReference>
<feature type="domain" description="Acyl-CoA dehydrogenase C-terminal" evidence="3">
    <location>
        <begin position="218"/>
        <end position="339"/>
    </location>
</feature>
<evidence type="ECO:0000256" key="1">
    <source>
        <dbReference type="ARBA" id="ARBA00023002"/>
    </source>
</evidence>
<gene>
    <name evidence="4" type="ORF">DFJ69_1687</name>
</gene>
<dbReference type="Gene3D" id="1.20.140.10">
    <property type="entry name" value="Butyryl-CoA Dehydrogenase, subunit A, domain 3"/>
    <property type="match status" value="1"/>
</dbReference>
<feature type="domain" description="Acyl-CoA dehydrogenase/oxidase N-terminal" evidence="2">
    <location>
        <begin position="2"/>
        <end position="76"/>
    </location>
</feature>